<evidence type="ECO:0000256" key="3">
    <source>
        <dbReference type="ARBA" id="ARBA00023027"/>
    </source>
</evidence>
<dbReference type="Pfam" id="PF01582">
    <property type="entry name" value="TIR"/>
    <property type="match status" value="2"/>
</dbReference>
<protein>
    <recommendedName>
        <fullName evidence="1">ADP-ribosyl cyclase/cyclic ADP-ribose hydrolase</fullName>
        <ecNumber evidence="1">3.2.2.6</ecNumber>
    </recommendedName>
</protein>
<feature type="domain" description="TIR" evidence="5">
    <location>
        <begin position="23"/>
        <end position="166"/>
    </location>
</feature>
<dbReference type="PANTHER" id="PTHR32009:SF39">
    <property type="entry name" value="TIR DOMAIN-CONTAINING PROTEIN"/>
    <property type="match status" value="1"/>
</dbReference>
<dbReference type="InterPro" id="IPR035897">
    <property type="entry name" value="Toll_tir_struct_dom_sf"/>
</dbReference>
<proteinExistence type="predicted"/>
<name>A0A8B8MSN2_9MYRT</name>
<evidence type="ECO:0000313" key="6">
    <source>
        <dbReference type="Proteomes" id="UP000827889"/>
    </source>
</evidence>
<evidence type="ECO:0000256" key="2">
    <source>
        <dbReference type="ARBA" id="ARBA00022801"/>
    </source>
</evidence>
<gene>
    <name evidence="7" type="primary">LOC115727077</name>
</gene>
<dbReference type="Gene3D" id="3.40.50.10140">
    <property type="entry name" value="Toll/interleukin-1 receptor homology (TIR) domain"/>
    <property type="match status" value="2"/>
</dbReference>
<feature type="domain" description="TIR" evidence="5">
    <location>
        <begin position="181"/>
        <end position="305"/>
    </location>
</feature>
<keyword evidence="3" id="KW-0520">NAD</keyword>
<keyword evidence="6" id="KW-1185">Reference proteome</keyword>
<dbReference type="RefSeq" id="XP_030513091.1">
    <property type="nucleotide sequence ID" value="XM_030657231.1"/>
</dbReference>
<dbReference type="InterPro" id="IPR000157">
    <property type="entry name" value="TIR_dom"/>
</dbReference>
<dbReference type="Proteomes" id="UP000827889">
    <property type="component" value="Chromosome 3"/>
</dbReference>
<dbReference type="EC" id="3.2.2.6" evidence="1"/>
<organism evidence="6 7">
    <name type="scientific">Rhodamnia argentea</name>
    <dbReference type="NCBI Taxonomy" id="178133"/>
    <lineage>
        <taxon>Eukaryota</taxon>
        <taxon>Viridiplantae</taxon>
        <taxon>Streptophyta</taxon>
        <taxon>Embryophyta</taxon>
        <taxon>Tracheophyta</taxon>
        <taxon>Spermatophyta</taxon>
        <taxon>Magnoliopsida</taxon>
        <taxon>eudicotyledons</taxon>
        <taxon>Gunneridae</taxon>
        <taxon>Pentapetalae</taxon>
        <taxon>rosids</taxon>
        <taxon>malvids</taxon>
        <taxon>Myrtales</taxon>
        <taxon>Myrtaceae</taxon>
        <taxon>Myrtoideae</taxon>
        <taxon>Myrteae</taxon>
        <taxon>Australasian group</taxon>
        <taxon>Rhodamnia</taxon>
    </lineage>
</organism>
<dbReference type="PANTHER" id="PTHR32009">
    <property type="entry name" value="TMV RESISTANCE PROTEIN N-LIKE"/>
    <property type="match status" value="1"/>
</dbReference>
<dbReference type="KEGG" id="rarg:115727077"/>
<evidence type="ECO:0000313" key="7">
    <source>
        <dbReference type="RefSeq" id="XP_030513091.1"/>
    </source>
</evidence>
<sequence>MDGAPIDDALNRSYLRSSISEGSTGHVLLSFPGDPNSARQSFPRRLHARLQQYDLTVHGPDERQVAIQQSQICIPILSEDYTSSERCLEELVQMMEGRRRAEQMVWPIFDRVQRSDIRNLTASFQIARGYANGGLQSALEEVSGLPAWRVADRREEELAKRVVLTVLVYFWPTIQTGPRFVRYNVFLSYRGKDTRCGFPGRLFISLREAGVSVYPHDISVRARREYRSELRMAISGSPIYILVLSRNYASSRWSIGLLARMLEFTEIRHLIVPIFYLEQPQGDGSQGPFYSYWAARIGDELQLKILGLPVDLLLGFFHPNDRSIGETISQAVQFVLTLLRDRFQLDVSESLPGIR</sequence>
<dbReference type="SUPFAM" id="SSF52200">
    <property type="entry name" value="Toll/Interleukin receptor TIR domain"/>
    <property type="match status" value="2"/>
</dbReference>
<dbReference type="AlphaFoldDB" id="A0A8B8MSN2"/>
<evidence type="ECO:0000256" key="4">
    <source>
        <dbReference type="ARBA" id="ARBA00047304"/>
    </source>
</evidence>
<evidence type="ECO:0000256" key="1">
    <source>
        <dbReference type="ARBA" id="ARBA00011982"/>
    </source>
</evidence>
<accession>A0A8B8MSN2</accession>
<reference evidence="7" key="1">
    <citation type="submission" date="2025-08" db="UniProtKB">
        <authorList>
            <consortium name="RefSeq"/>
        </authorList>
    </citation>
    <scope>IDENTIFICATION</scope>
    <source>
        <tissue evidence="7">Leaf</tissue>
    </source>
</reference>
<dbReference type="GO" id="GO:0061809">
    <property type="term" value="F:NAD+ nucleosidase activity, cyclic ADP-ribose generating"/>
    <property type="evidence" value="ECO:0007669"/>
    <property type="project" value="UniProtKB-EC"/>
</dbReference>
<evidence type="ECO:0000259" key="5">
    <source>
        <dbReference type="PROSITE" id="PS50104"/>
    </source>
</evidence>
<dbReference type="SMART" id="SM00255">
    <property type="entry name" value="TIR"/>
    <property type="match status" value="2"/>
</dbReference>
<dbReference type="GeneID" id="115727077"/>
<dbReference type="OrthoDB" id="1718115at2759"/>
<dbReference type="PROSITE" id="PS50104">
    <property type="entry name" value="TIR"/>
    <property type="match status" value="2"/>
</dbReference>
<dbReference type="GO" id="GO:0007165">
    <property type="term" value="P:signal transduction"/>
    <property type="evidence" value="ECO:0007669"/>
    <property type="project" value="InterPro"/>
</dbReference>
<keyword evidence="2" id="KW-0378">Hydrolase</keyword>
<comment type="catalytic activity">
    <reaction evidence="4">
        <text>NAD(+) + H2O = ADP-D-ribose + nicotinamide + H(+)</text>
        <dbReference type="Rhea" id="RHEA:16301"/>
        <dbReference type="ChEBI" id="CHEBI:15377"/>
        <dbReference type="ChEBI" id="CHEBI:15378"/>
        <dbReference type="ChEBI" id="CHEBI:17154"/>
        <dbReference type="ChEBI" id="CHEBI:57540"/>
        <dbReference type="ChEBI" id="CHEBI:57967"/>
        <dbReference type="EC" id="3.2.2.6"/>
    </reaction>
    <physiologicalReaction direction="left-to-right" evidence="4">
        <dbReference type="Rhea" id="RHEA:16302"/>
    </physiologicalReaction>
</comment>